<feature type="non-terminal residue" evidence="3">
    <location>
        <position position="1"/>
    </location>
</feature>
<evidence type="ECO:0000313" key="3">
    <source>
        <dbReference type="EMBL" id="CAD7699305.1"/>
    </source>
</evidence>
<keyword evidence="1" id="KW-0862">Zinc</keyword>
<dbReference type="InterPro" id="IPR001841">
    <property type="entry name" value="Znf_RING"/>
</dbReference>
<dbReference type="PANTHER" id="PTHR46719:SF6">
    <property type="entry name" value="RING-H2 FINGER PROTEIN ATL70"/>
    <property type="match status" value="1"/>
</dbReference>
<dbReference type="PROSITE" id="PS50089">
    <property type="entry name" value="ZF_RING_2"/>
    <property type="match status" value="1"/>
</dbReference>
<dbReference type="Proteomes" id="UP000708148">
    <property type="component" value="Unassembled WGS sequence"/>
</dbReference>
<accession>A0A8S1IW50</accession>
<organism evidence="3 4">
    <name type="scientific">Ostreobium quekettii</name>
    <dbReference type="NCBI Taxonomy" id="121088"/>
    <lineage>
        <taxon>Eukaryota</taxon>
        <taxon>Viridiplantae</taxon>
        <taxon>Chlorophyta</taxon>
        <taxon>core chlorophytes</taxon>
        <taxon>Ulvophyceae</taxon>
        <taxon>TCBD clade</taxon>
        <taxon>Bryopsidales</taxon>
        <taxon>Ostreobineae</taxon>
        <taxon>Ostreobiaceae</taxon>
        <taxon>Ostreobium</taxon>
    </lineage>
</organism>
<dbReference type="PANTHER" id="PTHR46719">
    <property type="entry name" value="TRANSCRIPTION FACTOR C2H2 FAMILY-RELATED"/>
    <property type="match status" value="1"/>
</dbReference>
<dbReference type="AlphaFoldDB" id="A0A8S1IW50"/>
<comment type="caution">
    <text evidence="3">The sequence shown here is derived from an EMBL/GenBank/DDBJ whole genome shotgun (WGS) entry which is preliminary data.</text>
</comment>
<dbReference type="EMBL" id="CAJHUC010000990">
    <property type="protein sequence ID" value="CAD7699305.1"/>
    <property type="molecule type" value="Genomic_DNA"/>
</dbReference>
<feature type="domain" description="RING-type" evidence="2">
    <location>
        <begin position="14"/>
        <end position="37"/>
    </location>
</feature>
<reference evidence="3" key="1">
    <citation type="submission" date="2020-12" db="EMBL/GenBank/DDBJ databases">
        <authorList>
            <person name="Iha C."/>
        </authorList>
    </citation>
    <scope>NUCLEOTIDE SEQUENCE</scope>
</reference>
<evidence type="ECO:0000256" key="1">
    <source>
        <dbReference type="PROSITE-ProRule" id="PRU00175"/>
    </source>
</evidence>
<keyword evidence="4" id="KW-1185">Reference proteome</keyword>
<name>A0A8S1IW50_9CHLO</name>
<dbReference type="Pfam" id="PF13639">
    <property type="entry name" value="zf-RING_2"/>
    <property type="match status" value="1"/>
</dbReference>
<evidence type="ECO:0000259" key="2">
    <source>
        <dbReference type="PROSITE" id="PS50089"/>
    </source>
</evidence>
<dbReference type="InterPro" id="IPR045899">
    <property type="entry name" value="ATL71-like"/>
</dbReference>
<protein>
    <recommendedName>
        <fullName evidence="2">RING-type domain-containing protein</fullName>
    </recommendedName>
</protein>
<sequence>DYSKGERLAVLPQCCHVYHARCVTRWLRSRGDCPICRSLVKDELRRSTRLC</sequence>
<dbReference type="OrthoDB" id="8962942at2759"/>
<keyword evidence="1" id="KW-0863">Zinc-finger</keyword>
<dbReference type="Gene3D" id="3.30.40.10">
    <property type="entry name" value="Zinc/RING finger domain, C3HC4 (zinc finger)"/>
    <property type="match status" value="1"/>
</dbReference>
<dbReference type="GO" id="GO:0008270">
    <property type="term" value="F:zinc ion binding"/>
    <property type="evidence" value="ECO:0007669"/>
    <property type="project" value="UniProtKB-KW"/>
</dbReference>
<proteinExistence type="predicted"/>
<dbReference type="SUPFAM" id="SSF57850">
    <property type="entry name" value="RING/U-box"/>
    <property type="match status" value="1"/>
</dbReference>
<dbReference type="InterPro" id="IPR013083">
    <property type="entry name" value="Znf_RING/FYVE/PHD"/>
</dbReference>
<evidence type="ECO:0000313" key="4">
    <source>
        <dbReference type="Proteomes" id="UP000708148"/>
    </source>
</evidence>
<keyword evidence="1" id="KW-0479">Metal-binding</keyword>
<gene>
    <name evidence="3" type="ORF">OSTQU699_LOCUS4670</name>
</gene>